<organism evidence="1 2">
    <name type="scientific">Glarea lozoyensis (strain ATCC 20868 / MF5171)</name>
    <dbReference type="NCBI Taxonomy" id="1116229"/>
    <lineage>
        <taxon>Eukaryota</taxon>
        <taxon>Fungi</taxon>
        <taxon>Dikarya</taxon>
        <taxon>Ascomycota</taxon>
        <taxon>Pezizomycotina</taxon>
        <taxon>Leotiomycetes</taxon>
        <taxon>Helotiales</taxon>
        <taxon>Helotiaceae</taxon>
        <taxon>Glarea</taxon>
    </lineage>
</organism>
<dbReference type="AlphaFoldDB" id="S3E6J7"/>
<dbReference type="KEGG" id="glz:GLAREA_07021"/>
<dbReference type="Proteomes" id="UP000016922">
    <property type="component" value="Unassembled WGS sequence"/>
</dbReference>
<evidence type="ECO:0000313" key="1">
    <source>
        <dbReference type="EMBL" id="EPE34008.1"/>
    </source>
</evidence>
<reference evidence="1 2" key="1">
    <citation type="journal article" date="2013" name="BMC Genomics">
        <title>Genomics-driven discovery of the pneumocandin biosynthetic gene cluster in the fungus Glarea lozoyensis.</title>
        <authorList>
            <person name="Chen L."/>
            <person name="Yue Q."/>
            <person name="Zhang X."/>
            <person name="Xiang M."/>
            <person name="Wang C."/>
            <person name="Li S."/>
            <person name="Che Y."/>
            <person name="Ortiz-Lopez F.J."/>
            <person name="Bills G.F."/>
            <person name="Liu X."/>
            <person name="An Z."/>
        </authorList>
    </citation>
    <scope>NUCLEOTIDE SEQUENCE [LARGE SCALE GENOMIC DNA]</scope>
    <source>
        <strain evidence="2">ATCC 20868 / MF5171</strain>
    </source>
</reference>
<gene>
    <name evidence="1" type="ORF">GLAREA_07021</name>
</gene>
<keyword evidence="2" id="KW-1185">Reference proteome</keyword>
<accession>S3E6J7</accession>
<name>S3E6J7_GLAL2</name>
<dbReference type="RefSeq" id="XP_008079160.1">
    <property type="nucleotide sequence ID" value="XM_008080969.1"/>
</dbReference>
<dbReference type="GeneID" id="19466074"/>
<protein>
    <submittedName>
        <fullName evidence="1">Uncharacterized protein</fullName>
    </submittedName>
</protein>
<sequence length="286" mass="33145">MAIKKNLKKYIDEIGFNPNFCDPSLPLKNRQSLLVVELIRCYDLKITSSSSAPDDHRKFVRAIGTYIKLMNFFVKEDANPKDRATDFGADRFHFGRRSPEHEVDQEEVELKLLEFTLAQIKSLATSTPESASDDEVNDEFSIADKTQYLISELTRRYQTHFPSPLSNEDRKLQRKFSQDLLKFVADVQRKAHEGVIKQKDIEPCIRQWALVVELRRQYHSTFTSVKPTEEDLAAQHEFSQELLTFQKILLRNAKDGMIKQEEVEPQLRLWAIEVAPMLAKMAQVAK</sequence>
<proteinExistence type="predicted"/>
<dbReference type="EMBL" id="KE145357">
    <property type="protein sequence ID" value="EPE34008.1"/>
    <property type="molecule type" value="Genomic_DNA"/>
</dbReference>
<dbReference type="HOGENOM" id="CLU_973340_0_0_1"/>
<evidence type="ECO:0000313" key="2">
    <source>
        <dbReference type="Proteomes" id="UP000016922"/>
    </source>
</evidence>